<sequence length="864" mass="94287">MAIRDAERQRRRRLRAVIGSLLLSFVLIGSAGAQTASPEPALEGEAYSVAEDAYKAFSQGDFQKAAASARTSVTLRPDILRLRLLLIDSLVAAGNLAAAEQATSAALDTFSANPELQGRQASIRQRLAQQPAGEGYKALERGDPKAAIRAARKAVEYGPDVMSYRLLLLAAQLADNSLAGAAETASEAIKLDPGNYVPVVWRAYVYQKLGNRTLALADFNAALAKPDLTDTEKKNIRLIAADAALASGDFRAVQSLLQDYSKTDPMVVTRIGDADAVAEGKATLKGDGKAMPMPVQDCRDTPYGSVCSLQAPPVQSVATPIDKKAEGMEAASKAFEAARAKNYGEAITEAKKAIEDTPELASTRLLLINLQLSAGRPAEAEATATKAIADGLATPEIYAQRGFARSRIQNERGAMSDWETALKGGLPSDQVRTVRLALVDMALKVRDPARALRALPRTGLDYEFTIRRAYAYQALARKEDALRDFQSAERLAGTNVQRDGAIQAQINTLLELDRKPEARAIFDAAIARGQLRSIREADLAYVAVAVGNDSVALQLFDRAKAHGALPPRATIDAGYTAMRQFQNPKAIAYLKEGIDAKADGRINIDDQKLFETRRTVADLTRVWGVNSSISYGKVGSAPNPFLTINSPASTYTSQLGTELYYRPEEFGNRNGALFEVFGRMFETLYDEAGGPTGLRSTQGMVGARWKPFSEHNLVLEVDKLFKLGDAARDDTLLRAAYSYTVGTDLRAIDTHWPTWYIYTEVDRFFEKTQLIGLFEGRFGHSFRLDPISTNLVFFPHAVIAASYDDSFAIHDAYSAGLGGSIRYWFGETKYVAPPSYWELTLQYRFRLAGDKRAEGIFAQTSINY</sequence>
<protein>
    <submittedName>
        <fullName evidence="4">Tetratricopeptide repeat protein</fullName>
    </submittedName>
</protein>
<dbReference type="Gene3D" id="1.25.40.10">
    <property type="entry name" value="Tetratricopeptide repeat domain"/>
    <property type="match status" value="3"/>
</dbReference>
<dbReference type="SUPFAM" id="SSF48452">
    <property type="entry name" value="TPR-like"/>
    <property type="match status" value="4"/>
</dbReference>
<feature type="domain" description="Bacteriophage N4 adsorption protein A C-terminal" evidence="3">
    <location>
        <begin position="689"/>
        <end position="859"/>
    </location>
</feature>
<dbReference type="PANTHER" id="PTHR44858">
    <property type="entry name" value="TETRATRICOPEPTIDE REPEAT PROTEIN 6"/>
    <property type="match status" value="1"/>
</dbReference>
<evidence type="ECO:0000256" key="1">
    <source>
        <dbReference type="ARBA" id="ARBA00022737"/>
    </source>
</evidence>
<dbReference type="Pfam" id="PF13283">
    <property type="entry name" value="NfrA_C"/>
    <property type="match status" value="1"/>
</dbReference>
<evidence type="ECO:0000256" key="2">
    <source>
        <dbReference type="ARBA" id="ARBA00022803"/>
    </source>
</evidence>
<dbReference type="InterPro" id="IPR011990">
    <property type="entry name" value="TPR-like_helical_dom_sf"/>
</dbReference>
<accession>A0ABR7UEM8</accession>
<organism evidence="4 5">
    <name type="scientific">Bradyrhizobium campsiandrae</name>
    <dbReference type="NCBI Taxonomy" id="1729892"/>
    <lineage>
        <taxon>Bacteria</taxon>
        <taxon>Pseudomonadati</taxon>
        <taxon>Pseudomonadota</taxon>
        <taxon>Alphaproteobacteria</taxon>
        <taxon>Hyphomicrobiales</taxon>
        <taxon>Nitrobacteraceae</taxon>
        <taxon>Bradyrhizobium</taxon>
    </lineage>
</organism>
<reference evidence="4 5" key="1">
    <citation type="journal article" date="2020" name="Arch. Microbiol.">
        <title>Bradyrhizobium campsiandrae sp. nov., a nitrogen-fixing bacterial strain isolated from a native leguminous tree from the Amazon adapted to flooded conditions.</title>
        <authorList>
            <person name="Cabral Michel D."/>
            <person name="Martins da Costa E."/>
            <person name="Azarias Guimaraes A."/>
            <person name="Soares de Carvalho T."/>
            <person name="Santos de Castro Caputo P."/>
            <person name="Willems A."/>
            <person name="de Souza Moreira F.M."/>
        </authorList>
    </citation>
    <scope>NUCLEOTIDE SEQUENCE [LARGE SCALE GENOMIC DNA]</scope>
    <source>
        <strain evidence="5">INPA 384B</strain>
    </source>
</reference>
<evidence type="ECO:0000259" key="3">
    <source>
        <dbReference type="Pfam" id="PF13283"/>
    </source>
</evidence>
<dbReference type="RefSeq" id="WP_188099895.1">
    <property type="nucleotide sequence ID" value="NZ_JAANIH010000015.1"/>
</dbReference>
<keyword evidence="5" id="KW-1185">Reference proteome</keyword>
<dbReference type="EMBL" id="JAATTO010000050">
    <property type="protein sequence ID" value="MBC9982414.1"/>
    <property type="molecule type" value="Genomic_DNA"/>
</dbReference>
<keyword evidence="2" id="KW-0802">TPR repeat</keyword>
<keyword evidence="1" id="KW-0677">Repeat</keyword>
<gene>
    <name evidence="4" type="ORF">HA482_29840</name>
</gene>
<dbReference type="Pfam" id="PF13432">
    <property type="entry name" value="TPR_16"/>
    <property type="match status" value="2"/>
</dbReference>
<dbReference type="InterPro" id="IPR050498">
    <property type="entry name" value="Ycf3"/>
</dbReference>
<evidence type="ECO:0000313" key="5">
    <source>
        <dbReference type="Proteomes" id="UP000639516"/>
    </source>
</evidence>
<name>A0ABR7UEM8_9BRAD</name>
<comment type="caution">
    <text evidence="4">The sequence shown here is derived from an EMBL/GenBank/DDBJ whole genome shotgun (WGS) entry which is preliminary data.</text>
</comment>
<dbReference type="InterPro" id="IPR025137">
    <property type="entry name" value="NfrA_C"/>
</dbReference>
<evidence type="ECO:0000313" key="4">
    <source>
        <dbReference type="EMBL" id="MBC9982414.1"/>
    </source>
</evidence>
<dbReference type="PANTHER" id="PTHR44858:SF1">
    <property type="entry name" value="UDP-N-ACETYLGLUCOSAMINE--PEPTIDE N-ACETYLGLUCOSAMINYLTRANSFERASE SPINDLY-RELATED"/>
    <property type="match status" value="1"/>
</dbReference>
<dbReference type="Proteomes" id="UP000639516">
    <property type="component" value="Unassembled WGS sequence"/>
</dbReference>
<proteinExistence type="predicted"/>